<feature type="domain" description="SHOCT" evidence="2">
    <location>
        <begin position="47"/>
        <end position="70"/>
    </location>
</feature>
<dbReference type="InterPro" id="IPR018649">
    <property type="entry name" value="SHOCT"/>
</dbReference>
<gene>
    <name evidence="3" type="ORF">NSA47_06200</name>
</gene>
<evidence type="ECO:0000256" key="1">
    <source>
        <dbReference type="SAM" id="Phobius"/>
    </source>
</evidence>
<dbReference type="AlphaFoldDB" id="A0AAE3HHB7"/>
<evidence type="ECO:0000313" key="3">
    <source>
        <dbReference type="EMBL" id="MCR1898583.1"/>
    </source>
</evidence>
<keyword evidence="1" id="KW-1133">Transmembrane helix</keyword>
<keyword evidence="4" id="KW-1185">Reference proteome</keyword>
<keyword evidence="1" id="KW-0812">Transmembrane</keyword>
<proteinExistence type="predicted"/>
<dbReference type="EMBL" id="JANKAS010000004">
    <property type="protein sequence ID" value="MCR1898583.1"/>
    <property type="molecule type" value="Genomic_DNA"/>
</dbReference>
<feature type="transmembrane region" description="Helical" evidence="1">
    <location>
        <begin position="12"/>
        <end position="30"/>
    </location>
</feature>
<comment type="caution">
    <text evidence="3">The sequence shown here is derived from an EMBL/GenBank/DDBJ whole genome shotgun (WGS) entry which is preliminary data.</text>
</comment>
<evidence type="ECO:0000313" key="4">
    <source>
        <dbReference type="Proteomes" id="UP001205748"/>
    </source>
</evidence>
<sequence>MMHYGYRMGLPWLFMFLPLLIVGLMVYIIVRLVQKSNHNAGIQKNSALDILNERFARGEISEEEYERKKKMLRE</sequence>
<protein>
    <submittedName>
        <fullName evidence="3">SHOCT domain-containing protein</fullName>
    </submittedName>
</protein>
<organism evidence="3 4">
    <name type="scientific">Irregularibacter muris</name>
    <dbReference type="NCBI Taxonomy" id="1796619"/>
    <lineage>
        <taxon>Bacteria</taxon>
        <taxon>Bacillati</taxon>
        <taxon>Bacillota</taxon>
        <taxon>Clostridia</taxon>
        <taxon>Eubacteriales</taxon>
        <taxon>Eubacteriaceae</taxon>
        <taxon>Irregularibacter</taxon>
    </lineage>
</organism>
<dbReference type="Pfam" id="PF09851">
    <property type="entry name" value="SHOCT"/>
    <property type="match status" value="1"/>
</dbReference>
<reference evidence="3" key="1">
    <citation type="submission" date="2022-07" db="EMBL/GenBank/DDBJ databases">
        <title>Enhanced cultured diversity of the mouse gut microbiota enables custom-made synthetic communities.</title>
        <authorList>
            <person name="Afrizal A."/>
        </authorList>
    </citation>
    <scope>NUCLEOTIDE SEQUENCE</scope>
    <source>
        <strain evidence="3">DSM 28593</strain>
    </source>
</reference>
<name>A0AAE3HHB7_9FIRM</name>
<evidence type="ECO:0000259" key="2">
    <source>
        <dbReference type="Pfam" id="PF09851"/>
    </source>
</evidence>
<keyword evidence="1" id="KW-0472">Membrane</keyword>
<accession>A0AAE3HHB7</accession>
<dbReference type="Proteomes" id="UP001205748">
    <property type="component" value="Unassembled WGS sequence"/>
</dbReference>
<dbReference type="RefSeq" id="WP_257530336.1">
    <property type="nucleotide sequence ID" value="NZ_JANKAS010000004.1"/>
</dbReference>